<dbReference type="GO" id="GO:0008610">
    <property type="term" value="P:lipid biosynthetic process"/>
    <property type="evidence" value="ECO:0007669"/>
    <property type="project" value="InterPro"/>
</dbReference>
<dbReference type="GO" id="GO:0032259">
    <property type="term" value="P:methylation"/>
    <property type="evidence" value="ECO:0007669"/>
    <property type="project" value="UniProtKB-KW"/>
</dbReference>
<dbReference type="STRING" id="342002.BST15_03175"/>
<evidence type="ECO:0000256" key="6">
    <source>
        <dbReference type="PIRSR" id="PIRSR003085-1"/>
    </source>
</evidence>
<reference evidence="10 13" key="4">
    <citation type="submission" date="2018-09" db="EMBL/GenBank/DDBJ databases">
        <title>Metagenome Assembled Genomes from an Advanced Water Purification Facility.</title>
        <authorList>
            <person name="Stamps B.W."/>
            <person name="Spear J.R."/>
        </authorList>
    </citation>
    <scope>NUCLEOTIDE SEQUENCE [LARGE SCALE GENOMIC DNA]</scope>
    <source>
        <strain evidence="10">Bin_29_2</strain>
    </source>
</reference>
<keyword evidence="3 8" id="KW-0808">Transferase</keyword>
<evidence type="ECO:0000256" key="5">
    <source>
        <dbReference type="ARBA" id="ARBA00023098"/>
    </source>
</evidence>
<dbReference type="Proteomes" id="UP000192327">
    <property type="component" value="Unassembled WGS sequence"/>
</dbReference>
<reference evidence="11" key="1">
    <citation type="submission" date="2015-04" db="EMBL/GenBank/DDBJ databases">
        <title>Genome sequence of Mycobacterium arupense GUC1.</title>
        <authorList>
            <person name="Greninger A.L."/>
            <person name="Cunningham G."/>
            <person name="Chiu C.Y."/>
            <person name="Miller S."/>
        </authorList>
    </citation>
    <scope>NUCLEOTIDE SEQUENCE [LARGE SCALE GENOMIC DNA]</scope>
    <source>
        <strain evidence="11">GUC1</strain>
    </source>
</reference>
<evidence type="ECO:0000256" key="1">
    <source>
        <dbReference type="ARBA" id="ARBA00010815"/>
    </source>
</evidence>
<reference evidence="9 12" key="3">
    <citation type="submission" date="2016-12" db="EMBL/GenBank/DDBJ databases">
        <title>The new phylogeny of genus Mycobacterium.</title>
        <authorList>
            <person name="Tortoli E."/>
            <person name="Trovato A."/>
            <person name="Cirillo D.M."/>
        </authorList>
    </citation>
    <scope>NUCLEOTIDE SEQUENCE [LARGE SCALE GENOMIC DNA]</scope>
    <source>
        <strain evidence="9 12">DSM 44942</strain>
    </source>
</reference>
<dbReference type="InterPro" id="IPR047672">
    <property type="entry name" value="CMAS_actinobact"/>
</dbReference>
<keyword evidence="12" id="KW-1185">Reference proteome</keyword>
<evidence type="ECO:0000256" key="7">
    <source>
        <dbReference type="PIRSR" id="PIRSR003085-2"/>
    </source>
</evidence>
<dbReference type="SUPFAM" id="SSF53335">
    <property type="entry name" value="S-adenosyl-L-methionine-dependent methyltransferases"/>
    <property type="match status" value="1"/>
</dbReference>
<feature type="binding site" evidence="7">
    <location>
        <begin position="32"/>
        <end position="33"/>
    </location>
    <ligand>
        <name>S-adenosyl-L-methionine</name>
        <dbReference type="ChEBI" id="CHEBI:59789"/>
    </ligand>
</feature>
<protein>
    <submittedName>
        <fullName evidence="10">Methyltransferase domain-containing protein</fullName>
    </submittedName>
    <submittedName>
        <fullName evidence="8">SAM-dependent methyltransferase</fullName>
    </submittedName>
</protein>
<dbReference type="EMBL" id="MVHH01000003">
    <property type="protein sequence ID" value="ORA00773.1"/>
    <property type="molecule type" value="Genomic_DNA"/>
</dbReference>
<dbReference type="PATRIC" id="fig|342002.3.peg.566"/>
<evidence type="ECO:0000313" key="9">
    <source>
        <dbReference type="EMBL" id="ORA00773.1"/>
    </source>
</evidence>
<dbReference type="GO" id="GO:0008168">
    <property type="term" value="F:methyltransferase activity"/>
    <property type="evidence" value="ECO:0007669"/>
    <property type="project" value="UniProtKB-KW"/>
</dbReference>
<dbReference type="EMBL" id="SSGD01000087">
    <property type="protein sequence ID" value="TXI54362.1"/>
    <property type="molecule type" value="Genomic_DNA"/>
</dbReference>
<organism evidence="8 11">
    <name type="scientific">Mycolicibacter arupensis</name>
    <dbReference type="NCBI Taxonomy" id="342002"/>
    <lineage>
        <taxon>Bacteria</taxon>
        <taxon>Bacillati</taxon>
        <taxon>Actinomycetota</taxon>
        <taxon>Actinomycetes</taxon>
        <taxon>Mycobacteriales</taxon>
        <taxon>Mycobacteriaceae</taxon>
        <taxon>Mycolicibacter</taxon>
    </lineage>
</organism>
<evidence type="ECO:0000313" key="12">
    <source>
        <dbReference type="Proteomes" id="UP000192327"/>
    </source>
</evidence>
<evidence type="ECO:0000313" key="8">
    <source>
        <dbReference type="EMBL" id="KKC01199.1"/>
    </source>
</evidence>
<dbReference type="Pfam" id="PF02353">
    <property type="entry name" value="CMAS"/>
    <property type="match status" value="1"/>
</dbReference>
<keyword evidence="5" id="KW-0443">Lipid metabolism</keyword>
<dbReference type="PANTHER" id="PTHR43667:SF1">
    <property type="entry name" value="CYCLOPROPANE-FATTY-ACYL-PHOSPHOLIPID SYNTHASE"/>
    <property type="match status" value="1"/>
</dbReference>
<evidence type="ECO:0000256" key="2">
    <source>
        <dbReference type="ARBA" id="ARBA00022603"/>
    </source>
</evidence>
<dbReference type="InterPro" id="IPR029063">
    <property type="entry name" value="SAM-dependent_MTases_sf"/>
</dbReference>
<dbReference type="Proteomes" id="UP000321797">
    <property type="component" value="Unassembled WGS sequence"/>
</dbReference>
<proteinExistence type="inferred from homology"/>
<feature type="active site" evidence="6">
    <location>
        <position position="269"/>
    </location>
</feature>
<dbReference type="CDD" id="cd02440">
    <property type="entry name" value="AdoMet_MTases"/>
    <property type="match status" value="1"/>
</dbReference>
<dbReference type="PIRSF" id="PIRSF003085">
    <property type="entry name" value="CMAS"/>
    <property type="match status" value="1"/>
</dbReference>
<dbReference type="EMBL" id="LASW01000003">
    <property type="protein sequence ID" value="KKC01199.1"/>
    <property type="molecule type" value="Genomic_DNA"/>
</dbReference>
<dbReference type="RefSeq" id="WP_046187871.1">
    <property type="nucleotide sequence ID" value="NZ_JACKUJ010000044.1"/>
</dbReference>
<feature type="binding site" evidence="7">
    <location>
        <begin position="67"/>
        <end position="75"/>
    </location>
    <ligand>
        <name>S-adenosyl-L-methionine</name>
        <dbReference type="ChEBI" id="CHEBI:59789"/>
    </ligand>
</feature>
<evidence type="ECO:0000256" key="3">
    <source>
        <dbReference type="ARBA" id="ARBA00022679"/>
    </source>
</evidence>
<dbReference type="FunFam" id="3.40.50.150:FF:000115">
    <property type="entry name" value="Cyclopropane mycolic acid synthase 1"/>
    <property type="match status" value="1"/>
</dbReference>
<dbReference type="PANTHER" id="PTHR43667">
    <property type="entry name" value="CYCLOPROPANE-FATTY-ACYL-PHOSPHOLIPID SYNTHASE"/>
    <property type="match status" value="1"/>
</dbReference>
<dbReference type="Gene3D" id="3.40.50.150">
    <property type="entry name" value="Vaccinia Virus protein VP39"/>
    <property type="match status" value="1"/>
</dbReference>
<keyword evidence="2 8" id="KW-0489">Methyltransferase</keyword>
<comment type="similarity">
    <text evidence="1">Belongs to the CFA/CMAS family.</text>
</comment>
<sequence length="287" mass="32641">MPKLEPKYEELQSIYDISNEFYELFLGPTMGYTCGFYPSKDTTCDEAQIAKFDLALGKLGLEPGMTLLDIGCGWGACMQHALEKYDVNVIGLTLSGEQRQYAIDKLAKVDTKRNVEVRLQGWEEFTDKVDRIVSIGAFEHFGRDRWPDFFEIAYNALPEDGRMLLHTITAISGQDEAQAKGIPMTMSLAKFTLFIMREIFPGGQLPSAWLPRKYAADAGFTVTRDDEIGFHYSRTLQDWAAMLEANKERAIEVQGQEAYDRFDKYLNGCVELFRNGNTSVHQYTLQK</sequence>
<dbReference type="Proteomes" id="UP000034416">
    <property type="component" value="Unassembled WGS sequence"/>
</dbReference>
<dbReference type="AlphaFoldDB" id="A0A0F5N2D5"/>
<evidence type="ECO:0000313" key="11">
    <source>
        <dbReference type="Proteomes" id="UP000034416"/>
    </source>
</evidence>
<comment type="caution">
    <text evidence="8">The sequence shown here is derived from an EMBL/GenBank/DDBJ whole genome shotgun (WGS) entry which is preliminary data.</text>
</comment>
<evidence type="ECO:0000256" key="4">
    <source>
        <dbReference type="ARBA" id="ARBA00022691"/>
    </source>
</evidence>
<evidence type="ECO:0000313" key="13">
    <source>
        <dbReference type="Proteomes" id="UP000321797"/>
    </source>
</evidence>
<feature type="binding site" evidence="7">
    <location>
        <begin position="93"/>
        <end position="98"/>
    </location>
    <ligand>
        <name>S-adenosyl-L-methionine</name>
        <dbReference type="ChEBI" id="CHEBI:59789"/>
    </ligand>
</feature>
<dbReference type="NCBIfam" id="NF040660">
    <property type="entry name" value="mycolic_MTase"/>
    <property type="match status" value="1"/>
</dbReference>
<dbReference type="InterPro" id="IPR003333">
    <property type="entry name" value="CMAS"/>
</dbReference>
<gene>
    <name evidence="9" type="ORF">BST15_03175</name>
    <name evidence="10" type="ORF">E6Q54_15050</name>
    <name evidence="8" type="ORF">WR43_01655</name>
</gene>
<keyword evidence="4" id="KW-0949">S-adenosyl-L-methionine</keyword>
<dbReference type="OrthoDB" id="9782855at2"/>
<feature type="binding site" evidence="7">
    <location>
        <begin position="122"/>
        <end position="123"/>
    </location>
    <ligand>
        <name>S-adenosyl-L-methionine</name>
        <dbReference type="ChEBI" id="CHEBI:59789"/>
    </ligand>
</feature>
<name>A0A0F5N2D5_9MYCO</name>
<reference evidence="8" key="2">
    <citation type="submission" date="2015-04" db="EMBL/GenBank/DDBJ databases">
        <title>Genome sequence of Mycobacterium arupense strain GUC1.</title>
        <authorList>
            <person name="Greninger A.L."/>
            <person name="Cunningham G."/>
            <person name="Chiu C.Y."/>
            <person name="Miller S."/>
        </authorList>
    </citation>
    <scope>NUCLEOTIDE SEQUENCE</scope>
    <source>
        <strain evidence="8">GUC1</strain>
    </source>
</reference>
<dbReference type="InterPro" id="IPR050723">
    <property type="entry name" value="CFA/CMAS"/>
</dbReference>
<accession>A0A0F5N2D5</accession>
<evidence type="ECO:0000313" key="10">
    <source>
        <dbReference type="EMBL" id="TXI54362.1"/>
    </source>
</evidence>